<dbReference type="EMBL" id="BC101605">
    <property type="protein sequence ID" value="AAI01606.1"/>
    <property type="molecule type" value="mRNA"/>
</dbReference>
<evidence type="ECO:0000313" key="2">
    <source>
        <dbReference type="EMBL" id="AAI01606.1"/>
    </source>
</evidence>
<reference evidence="2" key="1">
    <citation type="journal article" date="2004" name="Genome Res.">
        <title>The status, quality, and expansion of the NIH full-length cDNA project: the Mammalian Gene Collection (MGC).</title>
        <authorList>
            <consortium name="The MGC Project Team"/>
            <person name="Gerhard D.S."/>
            <person name="Wagner L."/>
            <person name="Feingold E.A."/>
            <person name="Shenmen C.M."/>
            <person name="Grouse L.H."/>
            <person name="Schuler G."/>
            <person name="Klein S.L."/>
            <person name="Old S."/>
            <person name="Rasooly R."/>
            <person name="Good P."/>
            <person name="Guyer M."/>
            <person name="Peck A.M."/>
            <person name="Derge J.G."/>
            <person name="Lipman D."/>
            <person name="Collins F.S."/>
            <person name="Jang W."/>
            <person name="Sherry S."/>
            <person name="Feolo M."/>
            <person name="Misquitta L."/>
            <person name="Lee E."/>
            <person name="Rotmistrovsky K."/>
            <person name="Greenhut S.F."/>
            <person name="Schaefer C.F."/>
            <person name="Buetow K."/>
            <person name="Bonner T.I."/>
            <person name="Haussler D."/>
            <person name="Kent J."/>
            <person name="Kiekhaus M."/>
            <person name="Furey T."/>
            <person name="Brent M."/>
            <person name="Prange C."/>
            <person name="Schreiber K."/>
            <person name="Shapiro N."/>
            <person name="Bhat N.K."/>
            <person name="Hopkins R.F."/>
            <person name="Hsie F."/>
            <person name="Driscoll T."/>
            <person name="Soares M.B."/>
            <person name="Casavant T.L."/>
            <person name="Scheetz T.E."/>
            <person name="Brown-stein M.J."/>
            <person name="Usdin T.B."/>
            <person name="Toshiyuki S."/>
            <person name="Carninci P."/>
            <person name="Piao Y."/>
            <person name="Dudekula D.B."/>
            <person name="Ko M.S."/>
            <person name="Kawakami K."/>
            <person name="Suzuki Y."/>
            <person name="Sugano S."/>
            <person name="Gruber C.E."/>
            <person name="Smith M.R."/>
            <person name="Simmons B."/>
            <person name="Moore T."/>
            <person name="Waterman R."/>
            <person name="Johnson S.L."/>
            <person name="Ruan Y."/>
            <person name="Wei C.L."/>
            <person name="Mathavan S."/>
            <person name="Gunaratne P.H."/>
            <person name="Wu J."/>
            <person name="Garcia A.M."/>
            <person name="Hulyk S.W."/>
            <person name="Fuh E."/>
            <person name="Yuan Y."/>
            <person name="Sneed A."/>
            <person name="Kowis C."/>
            <person name="Hodgson A."/>
            <person name="Muzny D.M."/>
            <person name="McPherson J."/>
            <person name="Gibbs R.A."/>
            <person name="Fahey J."/>
            <person name="Helton E."/>
            <person name="Ketteman M."/>
            <person name="Madan A."/>
            <person name="Rodrigues S."/>
            <person name="Sanchez A."/>
            <person name="Whiting M."/>
            <person name="Madari A."/>
            <person name="Young A.C."/>
            <person name="Wetherby K.D."/>
            <person name="Granite S.J."/>
            <person name="Kwong P.N."/>
            <person name="Brinkley C.P."/>
            <person name="Pearson R.L."/>
            <person name="Bouffard G.G."/>
            <person name="Blakesly R.W."/>
            <person name="Green E.D."/>
            <person name="Dickson M.C."/>
            <person name="Rodriguez A.C."/>
            <person name="Grimwood J."/>
            <person name="Schmutz J."/>
            <person name="Myers R.M."/>
            <person name="Butterfield Y.S."/>
            <person name="Griffith M."/>
            <person name="Griffith O.L."/>
            <person name="Krzywinski M.I."/>
            <person name="Liao N."/>
            <person name="Morin R."/>
            <person name="Morrin R."/>
            <person name="Palmquist D."/>
            <person name="Petrescu A.S."/>
            <person name="Skalska U."/>
            <person name="Smailus D.E."/>
            <person name="Stott J.M."/>
            <person name="Schnerch A."/>
            <person name="Schein J.E."/>
            <person name="Jones S.J."/>
            <person name="Holt R.A."/>
            <person name="Baross A."/>
            <person name="Marra M.A."/>
            <person name="Clifton S."/>
            <person name="Makowski K.A."/>
            <person name="Bosak S."/>
            <person name="Malek J."/>
        </authorList>
    </citation>
    <scope>NUCLEOTIDE SEQUENCE [LARGE SCALE MRNA]</scope>
    <source>
        <tissue evidence="2">Cerebral Cortex</tissue>
    </source>
</reference>
<gene>
    <name evidence="2" type="primary">LOC145757</name>
</gene>
<accession>Q3KRG0</accession>
<name>Q3KRG0_HUMAN</name>
<protein>
    <submittedName>
        <fullName evidence="2">Hypothetical LOC145757</fullName>
    </submittedName>
</protein>
<dbReference type="AlphaFoldDB" id="Q3KRG0"/>
<feature type="region of interest" description="Disordered" evidence="1">
    <location>
        <begin position="137"/>
        <end position="157"/>
    </location>
</feature>
<feature type="region of interest" description="Disordered" evidence="1">
    <location>
        <begin position="80"/>
        <end position="104"/>
    </location>
</feature>
<proteinExistence type="evidence at transcript level"/>
<feature type="compositionally biased region" description="Basic and acidic residues" evidence="1">
    <location>
        <begin position="146"/>
        <end position="157"/>
    </location>
</feature>
<organism evidence="2">
    <name type="scientific">Homo sapiens</name>
    <name type="common">Human</name>
    <dbReference type="NCBI Taxonomy" id="9606"/>
    <lineage>
        <taxon>Eukaryota</taxon>
        <taxon>Metazoa</taxon>
        <taxon>Chordata</taxon>
        <taxon>Craniata</taxon>
        <taxon>Vertebrata</taxon>
        <taxon>Euteleostomi</taxon>
        <taxon>Mammalia</taxon>
        <taxon>Eutheria</taxon>
        <taxon>Euarchontoglires</taxon>
        <taxon>Primates</taxon>
        <taxon>Haplorrhini</taxon>
        <taxon>Catarrhini</taxon>
        <taxon>Hominidae</taxon>
        <taxon>Homo</taxon>
    </lineage>
</organism>
<evidence type="ECO:0000256" key="1">
    <source>
        <dbReference type="SAM" id="MobiDB-lite"/>
    </source>
</evidence>
<sequence>MELPQSRFSWKQRKAQLPGRRHNASYCLCHFPSSLPAFLRLLGSHCPVQELFADAQPRLPKLPREVVSVHSHCFQTSRANWGGEARPRESSKRPSLQHRPPAAGVGSWVAGGQLVPALLDMSRVGAEARVALIHNEAPGRGSRGPRSLEEDRGWIIQ</sequence>
<dbReference type="EMBL" id="BC117365">
    <property type="protein sequence ID" value="AAI17366.1"/>
    <property type="molecule type" value="mRNA"/>
</dbReference>